<name>A0AAJ5WZU5_9CAUL</name>
<protein>
    <submittedName>
        <fullName evidence="2">Enoyl-CoA hydratase-related protein</fullName>
    </submittedName>
</protein>
<dbReference type="InterPro" id="IPR014748">
    <property type="entry name" value="Enoyl-CoA_hydra_C"/>
</dbReference>
<dbReference type="InterPro" id="IPR001753">
    <property type="entry name" value="Enoyl-CoA_hydra/iso"/>
</dbReference>
<evidence type="ECO:0000256" key="1">
    <source>
        <dbReference type="ARBA" id="ARBA00005254"/>
    </source>
</evidence>
<dbReference type="SUPFAM" id="SSF52096">
    <property type="entry name" value="ClpP/crotonase"/>
    <property type="match status" value="1"/>
</dbReference>
<dbReference type="InterPro" id="IPR029045">
    <property type="entry name" value="ClpP/crotonase-like_dom_sf"/>
</dbReference>
<dbReference type="Gene3D" id="3.90.226.10">
    <property type="entry name" value="2-enoyl-CoA Hydratase, Chain A, domain 1"/>
    <property type="match status" value="1"/>
</dbReference>
<dbReference type="Gene3D" id="1.10.12.10">
    <property type="entry name" value="Lyase 2-enoyl-coa Hydratase, Chain A, domain 2"/>
    <property type="match status" value="1"/>
</dbReference>
<dbReference type="Pfam" id="PF00378">
    <property type="entry name" value="ECH_1"/>
    <property type="match status" value="1"/>
</dbReference>
<dbReference type="AlphaFoldDB" id="A0AAJ5WZU5"/>
<evidence type="ECO:0000313" key="3">
    <source>
        <dbReference type="Proteomes" id="UP001213664"/>
    </source>
</evidence>
<organism evidence="2 3">
    <name type="scientific">Candidatus Brevundimonas colombiensis</name>
    <dbReference type="NCBI Taxonomy" id="3121376"/>
    <lineage>
        <taxon>Bacteria</taxon>
        <taxon>Pseudomonadati</taxon>
        <taxon>Pseudomonadota</taxon>
        <taxon>Alphaproteobacteria</taxon>
        <taxon>Caulobacterales</taxon>
        <taxon>Caulobacteraceae</taxon>
        <taxon>Brevundimonas</taxon>
    </lineage>
</organism>
<proteinExistence type="inferred from homology"/>
<dbReference type="PANTHER" id="PTHR43459:SF1">
    <property type="entry name" value="EG:BACN32G11.4 PROTEIN"/>
    <property type="match status" value="1"/>
</dbReference>
<dbReference type="PANTHER" id="PTHR43459">
    <property type="entry name" value="ENOYL-COA HYDRATASE"/>
    <property type="match status" value="1"/>
</dbReference>
<gene>
    <name evidence="2" type="ORF">P0Y50_07750</name>
</gene>
<sequence>MTAEPSILHRREGDMAVLTLNRPDVLNAFSLEMVDRLLELLQQVRADGSRALLINASGRAFCTGADLRDPCARTPRVLESHFNPLIQMIFALELPVVAAVNGAAIGIGCSLALCADLVLAGRSAFFQQSFANVGLAPDGGATWVLPRLIGRARANAMLLTAERTPADLAERWGLIYRAVDDEALLDRALEATERFATGPTRAYALIRQGVHFAQDATLEDALAQEVRSQDAAFLTQDHAEAVAAIMERRIPQFRGC</sequence>
<accession>A0AAJ5WZU5</accession>
<dbReference type="GO" id="GO:0003824">
    <property type="term" value="F:catalytic activity"/>
    <property type="evidence" value="ECO:0007669"/>
    <property type="project" value="UniProtKB-ARBA"/>
</dbReference>
<comment type="similarity">
    <text evidence="1">Belongs to the enoyl-CoA hydratase/isomerase family.</text>
</comment>
<dbReference type="CDD" id="cd06558">
    <property type="entry name" value="crotonase-like"/>
    <property type="match status" value="1"/>
</dbReference>
<dbReference type="EMBL" id="CP119326">
    <property type="protein sequence ID" value="WEK41486.1"/>
    <property type="molecule type" value="Genomic_DNA"/>
</dbReference>
<reference evidence="2" key="1">
    <citation type="submission" date="2023-03" db="EMBL/GenBank/DDBJ databases">
        <title>Andean soil-derived lignocellulolytic bacterial consortium as a source of novel taxa and putative plastic-active enzymes.</title>
        <authorList>
            <person name="Diaz-Garcia L."/>
            <person name="Chuvochina M."/>
            <person name="Feuerriegel G."/>
            <person name="Bunk B."/>
            <person name="Sproer C."/>
            <person name="Streit W.R."/>
            <person name="Rodriguez L.M."/>
            <person name="Overmann J."/>
            <person name="Jimenez D.J."/>
        </authorList>
    </citation>
    <scope>NUCLEOTIDE SEQUENCE</scope>
    <source>
        <strain evidence="2">MAG 833</strain>
    </source>
</reference>
<evidence type="ECO:0000313" key="2">
    <source>
        <dbReference type="EMBL" id="WEK41486.1"/>
    </source>
</evidence>
<dbReference type="Proteomes" id="UP001213664">
    <property type="component" value="Chromosome"/>
</dbReference>